<dbReference type="AlphaFoldDB" id="A0A4C1V1B9"/>
<dbReference type="EMBL" id="BGZK01000252">
    <property type="protein sequence ID" value="GBP31864.1"/>
    <property type="molecule type" value="Genomic_DNA"/>
</dbReference>
<evidence type="ECO:0000256" key="1">
    <source>
        <dbReference type="SAM" id="MobiDB-lite"/>
    </source>
</evidence>
<evidence type="ECO:0000313" key="3">
    <source>
        <dbReference type="Proteomes" id="UP000299102"/>
    </source>
</evidence>
<feature type="region of interest" description="Disordered" evidence="1">
    <location>
        <begin position="54"/>
        <end position="107"/>
    </location>
</feature>
<dbReference type="OrthoDB" id="8193815at2759"/>
<evidence type="ECO:0000313" key="2">
    <source>
        <dbReference type="EMBL" id="GBP31864.1"/>
    </source>
</evidence>
<dbReference type="Proteomes" id="UP000299102">
    <property type="component" value="Unassembled WGS sequence"/>
</dbReference>
<protein>
    <submittedName>
        <fullName evidence="2">Uncharacterized transposon-derived protein F52C9.6</fullName>
    </submittedName>
</protein>
<accession>A0A4C1V1B9</accession>
<proteinExistence type="predicted"/>
<gene>
    <name evidence="2" type="ORF">EVAR_16639_1</name>
</gene>
<reference evidence="2 3" key="1">
    <citation type="journal article" date="2019" name="Commun. Biol.">
        <title>The bagworm genome reveals a unique fibroin gene that provides high tensile strength.</title>
        <authorList>
            <person name="Kono N."/>
            <person name="Nakamura H."/>
            <person name="Ohtoshi R."/>
            <person name="Tomita M."/>
            <person name="Numata K."/>
            <person name="Arakawa K."/>
        </authorList>
    </citation>
    <scope>NUCLEOTIDE SEQUENCE [LARGE SCALE GENOMIC DNA]</scope>
</reference>
<keyword evidence="3" id="KW-1185">Reference proteome</keyword>
<organism evidence="2 3">
    <name type="scientific">Eumeta variegata</name>
    <name type="common">Bagworm moth</name>
    <name type="synonym">Eumeta japonica</name>
    <dbReference type="NCBI Taxonomy" id="151549"/>
    <lineage>
        <taxon>Eukaryota</taxon>
        <taxon>Metazoa</taxon>
        <taxon>Ecdysozoa</taxon>
        <taxon>Arthropoda</taxon>
        <taxon>Hexapoda</taxon>
        <taxon>Insecta</taxon>
        <taxon>Pterygota</taxon>
        <taxon>Neoptera</taxon>
        <taxon>Endopterygota</taxon>
        <taxon>Lepidoptera</taxon>
        <taxon>Glossata</taxon>
        <taxon>Ditrysia</taxon>
        <taxon>Tineoidea</taxon>
        <taxon>Psychidae</taxon>
        <taxon>Oiketicinae</taxon>
        <taxon>Eumeta</taxon>
    </lineage>
</organism>
<comment type="caution">
    <text evidence="2">The sequence shown here is derived from an EMBL/GenBank/DDBJ whole genome shotgun (WGS) entry which is preliminary data.</text>
</comment>
<sequence length="107" mass="12481">MESSILNLKRINKLRNSDIRRRTKIIDDLNHCKKLKWKWSGHVAHMSTDRWPNILTHWAGPNRKRKQGRPPGSITSKRQQEIRLGSKSQRQKTLEQNGGGLYSIKDA</sequence>
<name>A0A4C1V1B9_EUMVA</name>